<feature type="transmembrane region" description="Helical" evidence="1">
    <location>
        <begin position="12"/>
        <end position="35"/>
    </location>
</feature>
<accession>A0A955LAS4</accession>
<evidence type="ECO:0000313" key="3">
    <source>
        <dbReference type="Proteomes" id="UP000714915"/>
    </source>
</evidence>
<keyword evidence="1" id="KW-0472">Membrane</keyword>
<organism evidence="2 3">
    <name type="scientific">Candidatus Dojkabacteria bacterium</name>
    <dbReference type="NCBI Taxonomy" id="2099670"/>
    <lineage>
        <taxon>Bacteria</taxon>
        <taxon>Candidatus Dojkabacteria</taxon>
    </lineage>
</organism>
<reference evidence="2" key="2">
    <citation type="journal article" date="2021" name="Microbiome">
        <title>Successional dynamics and alternative stable states in a saline activated sludge microbial community over 9 years.</title>
        <authorList>
            <person name="Wang Y."/>
            <person name="Ye J."/>
            <person name="Ju F."/>
            <person name="Liu L."/>
            <person name="Boyd J.A."/>
            <person name="Deng Y."/>
            <person name="Parks D.H."/>
            <person name="Jiang X."/>
            <person name="Yin X."/>
            <person name="Woodcroft B.J."/>
            <person name="Tyson G.W."/>
            <person name="Hugenholtz P."/>
            <person name="Polz M.F."/>
            <person name="Zhang T."/>
        </authorList>
    </citation>
    <scope>NUCLEOTIDE SEQUENCE</scope>
    <source>
        <strain evidence="2">HKST-UBA09</strain>
    </source>
</reference>
<keyword evidence="1" id="KW-1133">Transmembrane helix</keyword>
<sequence length="107" mass="12710">MNKIMKYRQSFYIIFTVFVMALALPVLLINSLFYYSDYNTSLVVNLKVNNEENSIPESLINEFSSESNVTKIDFQTNSITRCKKFYRKYNRRSRCNRLFTFLGESNN</sequence>
<comment type="caution">
    <text evidence="2">The sequence shown here is derived from an EMBL/GenBank/DDBJ whole genome shotgun (WGS) entry which is preliminary data.</text>
</comment>
<protein>
    <submittedName>
        <fullName evidence="2">Uncharacterized protein</fullName>
    </submittedName>
</protein>
<dbReference type="EMBL" id="JAGQLF010000005">
    <property type="protein sequence ID" value="MCA9386541.1"/>
    <property type="molecule type" value="Genomic_DNA"/>
</dbReference>
<gene>
    <name evidence="2" type="ORF">KC669_00755</name>
</gene>
<dbReference type="AlphaFoldDB" id="A0A955LAS4"/>
<reference evidence="2" key="1">
    <citation type="submission" date="2020-04" db="EMBL/GenBank/DDBJ databases">
        <authorList>
            <person name="Zhang T."/>
        </authorList>
    </citation>
    <scope>NUCLEOTIDE SEQUENCE</scope>
    <source>
        <strain evidence="2">HKST-UBA09</strain>
    </source>
</reference>
<proteinExistence type="predicted"/>
<evidence type="ECO:0000313" key="2">
    <source>
        <dbReference type="EMBL" id="MCA9386541.1"/>
    </source>
</evidence>
<keyword evidence="1" id="KW-0812">Transmembrane</keyword>
<name>A0A955LAS4_9BACT</name>
<evidence type="ECO:0000256" key="1">
    <source>
        <dbReference type="SAM" id="Phobius"/>
    </source>
</evidence>
<dbReference type="Proteomes" id="UP000714915">
    <property type="component" value="Unassembled WGS sequence"/>
</dbReference>